<proteinExistence type="predicted"/>
<evidence type="ECO:0000313" key="2">
    <source>
        <dbReference type="Proteomes" id="UP001199044"/>
    </source>
</evidence>
<accession>A0ABS7YQM2</accession>
<comment type="caution">
    <text evidence="1">The sequence shown here is derived from an EMBL/GenBank/DDBJ whole genome shotgun (WGS) entry which is preliminary data.</text>
</comment>
<gene>
    <name evidence="1" type="ORF">LDJ79_17805</name>
</gene>
<sequence>MNTMTLEHSDQESTSFNKTMAYRVKHEFYAHEKLVNTDYLDPMFTNAEALFNFIDTEVQRHLSNEHQKWEYVYKSPNRDLSCPTHYAVCIRWFARELEKEYSIEQLPIVLD</sequence>
<dbReference type="Proteomes" id="UP001199044">
    <property type="component" value="Unassembled WGS sequence"/>
</dbReference>
<protein>
    <submittedName>
        <fullName evidence="1">Uncharacterized protein</fullName>
    </submittedName>
</protein>
<dbReference type="RefSeq" id="WP_225251546.1">
    <property type="nucleotide sequence ID" value="NZ_CP152308.1"/>
</dbReference>
<dbReference type="EMBL" id="JAIWIU010000138">
    <property type="protein sequence ID" value="MCA2017980.1"/>
    <property type="molecule type" value="Genomic_DNA"/>
</dbReference>
<reference evidence="2" key="1">
    <citation type="submission" date="2023-07" db="EMBL/GenBank/DDBJ databases">
        <title>Molecular identification of indigenous halophilic bacteria isolated from red sea cost, biodegradation of synthetic dyes and assessment of degraded metabolite toxicity.</title>
        <authorList>
            <person name="Chaieb K."/>
            <person name="Altayb H.N."/>
        </authorList>
    </citation>
    <scope>NUCLEOTIDE SEQUENCE [LARGE SCALE GENOMIC DNA]</scope>
    <source>
        <strain evidence="2">K20</strain>
    </source>
</reference>
<name>A0ABS7YQM2_9VIBR</name>
<keyword evidence="2" id="KW-1185">Reference proteome</keyword>
<organism evidence="1 2">
    <name type="scientific">Vibrio tritonius</name>
    <dbReference type="NCBI Taxonomy" id="1435069"/>
    <lineage>
        <taxon>Bacteria</taxon>
        <taxon>Pseudomonadati</taxon>
        <taxon>Pseudomonadota</taxon>
        <taxon>Gammaproteobacteria</taxon>
        <taxon>Vibrionales</taxon>
        <taxon>Vibrionaceae</taxon>
        <taxon>Vibrio</taxon>
    </lineage>
</organism>
<evidence type="ECO:0000313" key="1">
    <source>
        <dbReference type="EMBL" id="MCA2017980.1"/>
    </source>
</evidence>